<evidence type="ECO:0000313" key="2">
    <source>
        <dbReference type="EMBL" id="GAG16080.1"/>
    </source>
</evidence>
<keyword evidence="1" id="KW-0812">Transmembrane</keyword>
<name>X0VCM6_9ZZZZ</name>
<feature type="transmembrane region" description="Helical" evidence="1">
    <location>
        <begin position="39"/>
        <end position="58"/>
    </location>
</feature>
<organism evidence="2">
    <name type="scientific">marine sediment metagenome</name>
    <dbReference type="NCBI Taxonomy" id="412755"/>
    <lineage>
        <taxon>unclassified sequences</taxon>
        <taxon>metagenomes</taxon>
        <taxon>ecological metagenomes</taxon>
    </lineage>
</organism>
<keyword evidence="1" id="KW-0472">Membrane</keyword>
<gene>
    <name evidence="2" type="ORF">S01H1_57986</name>
</gene>
<dbReference type="EMBL" id="BARS01037850">
    <property type="protein sequence ID" value="GAG16080.1"/>
    <property type="molecule type" value="Genomic_DNA"/>
</dbReference>
<comment type="caution">
    <text evidence="2">The sequence shown here is derived from an EMBL/GenBank/DDBJ whole genome shotgun (WGS) entry which is preliminary data.</text>
</comment>
<feature type="transmembrane region" description="Helical" evidence="1">
    <location>
        <begin position="145"/>
        <end position="162"/>
    </location>
</feature>
<evidence type="ECO:0000256" key="1">
    <source>
        <dbReference type="SAM" id="Phobius"/>
    </source>
</evidence>
<keyword evidence="1" id="KW-1133">Transmembrane helix</keyword>
<protein>
    <submittedName>
        <fullName evidence="2">Uncharacterized protein</fullName>
    </submittedName>
</protein>
<feature type="transmembrane region" description="Helical" evidence="1">
    <location>
        <begin position="79"/>
        <end position="98"/>
    </location>
</feature>
<feature type="transmembrane region" description="Helical" evidence="1">
    <location>
        <begin position="104"/>
        <end position="124"/>
    </location>
</feature>
<feature type="transmembrane region" description="Helical" evidence="1">
    <location>
        <begin position="16"/>
        <end position="33"/>
    </location>
</feature>
<feature type="transmembrane region" description="Helical" evidence="1">
    <location>
        <begin position="182"/>
        <end position="200"/>
    </location>
</feature>
<proteinExistence type="predicted"/>
<reference evidence="2" key="1">
    <citation type="journal article" date="2014" name="Front. Microbiol.">
        <title>High frequency of phylogenetically diverse reductive dehalogenase-homologous genes in deep subseafloor sedimentary metagenomes.</title>
        <authorList>
            <person name="Kawai M."/>
            <person name="Futagami T."/>
            <person name="Toyoda A."/>
            <person name="Takaki Y."/>
            <person name="Nishi S."/>
            <person name="Hori S."/>
            <person name="Arai W."/>
            <person name="Tsubouchi T."/>
            <person name="Morono Y."/>
            <person name="Uchiyama I."/>
            <person name="Ito T."/>
            <person name="Fujiyama A."/>
            <person name="Inagaki F."/>
            <person name="Takami H."/>
        </authorList>
    </citation>
    <scope>NUCLEOTIDE SEQUENCE</scope>
    <source>
        <strain evidence="2">Expedition CK06-06</strain>
    </source>
</reference>
<dbReference type="AlphaFoldDB" id="X0VCM6"/>
<sequence>MVGRDDILGAVRPLRLVFWGGLLCALDAPIAWVSDGWGWRLDVLNDALGMVLIAVGVTRLGRIAVDEPWRDRYGSAMRVVKLVALLGVAEAVLGHFVFPHPPGLDVFLAIYQLTQLAAFVLYLLSVRRLCAKATLAGAARAWSTTLVLFVGSYAVPAMSYYYSTYLTLLGHGRDRSDPRLLAVLGQALMAIPMIHMAFAISRTAREADGL</sequence>
<accession>X0VCM6</accession>